<dbReference type="AlphaFoldDB" id="A0A3B0RY53"/>
<name>A0A3B0RY53_9ZZZZ</name>
<dbReference type="PROSITE" id="PS51257">
    <property type="entry name" value="PROKAR_LIPOPROTEIN"/>
    <property type="match status" value="1"/>
</dbReference>
<sequence>MRGMLMGIAVAAFAGSACASGGSYEMSEKASARLAEFDQTGDYQTCLGLRQINQIKALDEHNFLVRVGLNQYYLNRVSGRCTGASSTFNRLQYTTSISQLCRNEIVSVIDNTTGFISGSCSLGDFERLEKKPDDAEDAGAEQDES</sequence>
<proteinExistence type="predicted"/>
<evidence type="ECO:0008006" key="2">
    <source>
        <dbReference type="Google" id="ProtNLM"/>
    </source>
</evidence>
<reference evidence="1" key="1">
    <citation type="submission" date="2018-06" db="EMBL/GenBank/DDBJ databases">
        <authorList>
            <person name="Zhirakovskaya E."/>
        </authorList>
    </citation>
    <scope>NUCLEOTIDE SEQUENCE</scope>
</reference>
<evidence type="ECO:0000313" key="1">
    <source>
        <dbReference type="EMBL" id="VAV98804.1"/>
    </source>
</evidence>
<dbReference type="EMBL" id="UOEH01000261">
    <property type="protein sequence ID" value="VAV98804.1"/>
    <property type="molecule type" value="Genomic_DNA"/>
</dbReference>
<protein>
    <recommendedName>
        <fullName evidence="2">Lipoprotein</fullName>
    </recommendedName>
</protein>
<gene>
    <name evidence="1" type="ORF">MNBD_ALPHA05-843</name>
</gene>
<accession>A0A3B0RY53</accession>
<organism evidence="1">
    <name type="scientific">hydrothermal vent metagenome</name>
    <dbReference type="NCBI Taxonomy" id="652676"/>
    <lineage>
        <taxon>unclassified sequences</taxon>
        <taxon>metagenomes</taxon>
        <taxon>ecological metagenomes</taxon>
    </lineage>
</organism>